<evidence type="ECO:0000313" key="3">
    <source>
        <dbReference type="EMBL" id="KAA6386727.1"/>
    </source>
</evidence>
<proteinExistence type="predicted"/>
<feature type="domain" description="Tetratricopeptide repeat protein 5 OB fold" evidence="2">
    <location>
        <begin position="251"/>
        <end position="352"/>
    </location>
</feature>
<gene>
    <name evidence="3" type="ORF">EZS28_017744</name>
</gene>
<dbReference type="InterPro" id="IPR032076">
    <property type="entry name" value="TTC5_OB"/>
</dbReference>
<dbReference type="InterPro" id="IPR019734">
    <property type="entry name" value="TPR_rpt"/>
</dbReference>
<sequence length="362" mass="40738">MASAEDLLKEALTYKPDDAYSKKAEDLLLKAIEKDQKLPFVRTNIGFCKYLKGDVLGAINEFREEIKLVSSPEKENVFVKTEALSALSQAVRSEILEKPDFEESINIAKEAIKVDVNSGKAWYTLGMAHLTRFFHERKRQEDMQDALSAFRFAETKPSFPRVDLYINRGTILKFLMSYAAAKEDYEKAIKEDPSYKQAKDYLAEMQSQFDLVAQIVERKSKMAKKAGKTSVKKKEGEKSQEKKEEESIYSAIGQLKGGKNDSCILVGHVVQNVSNRDSTPQVFVCEDSEETRFVVALYDIGGDDIIPTGAELAIQRPLYGAFSLDNKKAYPMIIVEDFTTLTVNGALIPQDARTFAVMSEKK</sequence>
<dbReference type="PROSITE" id="PS50005">
    <property type="entry name" value="TPR"/>
    <property type="match status" value="1"/>
</dbReference>
<dbReference type="SMART" id="SM00028">
    <property type="entry name" value="TPR"/>
    <property type="match status" value="2"/>
</dbReference>
<dbReference type="InterPro" id="IPR011990">
    <property type="entry name" value="TPR-like_helical_dom_sf"/>
</dbReference>
<keyword evidence="1" id="KW-0802">TPR repeat</keyword>
<evidence type="ECO:0000256" key="1">
    <source>
        <dbReference type="PROSITE-ProRule" id="PRU00339"/>
    </source>
</evidence>
<evidence type="ECO:0000259" key="2">
    <source>
        <dbReference type="Pfam" id="PF16669"/>
    </source>
</evidence>
<dbReference type="Gene3D" id="2.40.50.550">
    <property type="match status" value="1"/>
</dbReference>
<organism evidence="3 4">
    <name type="scientific">Streblomastix strix</name>
    <dbReference type="NCBI Taxonomy" id="222440"/>
    <lineage>
        <taxon>Eukaryota</taxon>
        <taxon>Metamonada</taxon>
        <taxon>Preaxostyla</taxon>
        <taxon>Oxymonadida</taxon>
        <taxon>Streblomastigidae</taxon>
        <taxon>Streblomastix</taxon>
    </lineage>
</organism>
<dbReference type="SUPFAM" id="SSF81901">
    <property type="entry name" value="HCP-like"/>
    <property type="match status" value="1"/>
</dbReference>
<evidence type="ECO:0000313" key="4">
    <source>
        <dbReference type="Proteomes" id="UP000324800"/>
    </source>
</evidence>
<dbReference type="Pfam" id="PF16669">
    <property type="entry name" value="TTC5_OB"/>
    <property type="match status" value="1"/>
</dbReference>
<dbReference type="Gene3D" id="1.25.40.10">
    <property type="entry name" value="Tetratricopeptide repeat domain"/>
    <property type="match status" value="1"/>
</dbReference>
<dbReference type="EMBL" id="SNRW01004674">
    <property type="protein sequence ID" value="KAA6386727.1"/>
    <property type="molecule type" value="Genomic_DNA"/>
</dbReference>
<reference evidence="3 4" key="1">
    <citation type="submission" date="2019-03" db="EMBL/GenBank/DDBJ databases">
        <title>Single cell metagenomics reveals metabolic interactions within the superorganism composed of flagellate Streblomastix strix and complex community of Bacteroidetes bacteria on its surface.</title>
        <authorList>
            <person name="Treitli S.C."/>
            <person name="Kolisko M."/>
            <person name="Husnik F."/>
            <person name="Keeling P."/>
            <person name="Hampl V."/>
        </authorList>
    </citation>
    <scope>NUCLEOTIDE SEQUENCE [LARGE SCALE GENOMIC DNA]</scope>
    <source>
        <strain evidence="3">ST1C</strain>
    </source>
</reference>
<dbReference type="OrthoDB" id="423589at2759"/>
<dbReference type="InterPro" id="IPR038645">
    <property type="entry name" value="TTC5_OB_sf"/>
</dbReference>
<dbReference type="Proteomes" id="UP000324800">
    <property type="component" value="Unassembled WGS sequence"/>
</dbReference>
<dbReference type="AlphaFoldDB" id="A0A5J4VVT7"/>
<feature type="repeat" description="TPR" evidence="1">
    <location>
        <begin position="162"/>
        <end position="195"/>
    </location>
</feature>
<comment type="caution">
    <text evidence="3">The sequence shown here is derived from an EMBL/GenBank/DDBJ whole genome shotgun (WGS) entry which is preliminary data.</text>
</comment>
<name>A0A5J4VVT7_9EUKA</name>
<accession>A0A5J4VVT7</accession>
<protein>
    <submittedName>
        <fullName evidence="3">Putative tetratricopeptide repeat protein 5</fullName>
    </submittedName>
</protein>